<keyword evidence="8" id="KW-1185">Reference proteome</keyword>
<dbReference type="InterPro" id="IPR007627">
    <property type="entry name" value="RNA_pol_sigma70_r2"/>
</dbReference>
<evidence type="ECO:0000256" key="1">
    <source>
        <dbReference type="ARBA" id="ARBA00010641"/>
    </source>
</evidence>
<organism evidence="7 8">
    <name type="scientific">Sphingobacterium tabacisoli</name>
    <dbReference type="NCBI Taxonomy" id="2044855"/>
    <lineage>
        <taxon>Bacteria</taxon>
        <taxon>Pseudomonadati</taxon>
        <taxon>Bacteroidota</taxon>
        <taxon>Sphingobacteriia</taxon>
        <taxon>Sphingobacteriales</taxon>
        <taxon>Sphingobacteriaceae</taxon>
        <taxon>Sphingobacterium</taxon>
    </lineage>
</organism>
<gene>
    <name evidence="7" type="ORF">ACFSQW_01815</name>
</gene>
<dbReference type="Pfam" id="PF08281">
    <property type="entry name" value="Sigma70_r4_2"/>
    <property type="match status" value="1"/>
</dbReference>
<dbReference type="InterPro" id="IPR013249">
    <property type="entry name" value="RNA_pol_sigma70_r4_t2"/>
</dbReference>
<dbReference type="InterPro" id="IPR013324">
    <property type="entry name" value="RNA_pol_sigma_r3/r4-like"/>
</dbReference>
<dbReference type="InterPro" id="IPR014284">
    <property type="entry name" value="RNA_pol_sigma-70_dom"/>
</dbReference>
<evidence type="ECO:0000256" key="2">
    <source>
        <dbReference type="ARBA" id="ARBA00023015"/>
    </source>
</evidence>
<dbReference type="PANTHER" id="PTHR43133:SF46">
    <property type="entry name" value="RNA POLYMERASE SIGMA-70 FACTOR ECF SUBFAMILY"/>
    <property type="match status" value="1"/>
</dbReference>
<dbReference type="RefSeq" id="WP_210356405.1">
    <property type="nucleotide sequence ID" value="NZ_JAEQMU010000009.1"/>
</dbReference>
<dbReference type="EMBL" id="JBHULD010000003">
    <property type="protein sequence ID" value="MFD2553110.1"/>
    <property type="molecule type" value="Genomic_DNA"/>
</dbReference>
<evidence type="ECO:0000259" key="5">
    <source>
        <dbReference type="Pfam" id="PF04542"/>
    </source>
</evidence>
<dbReference type="CDD" id="cd06171">
    <property type="entry name" value="Sigma70_r4"/>
    <property type="match status" value="1"/>
</dbReference>
<dbReference type="InterPro" id="IPR013325">
    <property type="entry name" value="RNA_pol_sigma_r2"/>
</dbReference>
<dbReference type="SUPFAM" id="SSF88946">
    <property type="entry name" value="Sigma2 domain of RNA polymerase sigma factors"/>
    <property type="match status" value="1"/>
</dbReference>
<name>A0ABW5KXT4_9SPHI</name>
<dbReference type="InterPro" id="IPR039425">
    <property type="entry name" value="RNA_pol_sigma-70-like"/>
</dbReference>
<sequence>MTAACPYDEKELLLQLQHGDEVAFGHLYDQYWSSLYSYAYNRLRFKERCQDLVQEVFMDIWRRRETLQVENLSAYLHSAIRFLTYKELKKAPLEHSYYLEFEEYLVSYFYADTSIKEKEYEQLLSCWIEVLPEKRRKIFLMHYLDGLSTETIANDLGISRKTVQNQLQRAKTELQERYAHYLTTLLIISSLLK</sequence>
<feature type="domain" description="RNA polymerase sigma-70 region 2" evidence="5">
    <location>
        <begin position="27"/>
        <end position="90"/>
    </location>
</feature>
<dbReference type="Gene3D" id="1.10.1740.10">
    <property type="match status" value="1"/>
</dbReference>
<dbReference type="Pfam" id="PF04542">
    <property type="entry name" value="Sigma70_r2"/>
    <property type="match status" value="1"/>
</dbReference>
<feature type="domain" description="RNA polymerase sigma factor 70 region 4 type 2" evidence="6">
    <location>
        <begin position="126"/>
        <end position="174"/>
    </location>
</feature>
<protein>
    <submittedName>
        <fullName evidence="7">RNA polymerase sigma factor</fullName>
    </submittedName>
</protein>
<accession>A0ABW5KXT4</accession>
<evidence type="ECO:0000259" key="6">
    <source>
        <dbReference type="Pfam" id="PF08281"/>
    </source>
</evidence>
<dbReference type="NCBIfam" id="TIGR02937">
    <property type="entry name" value="sigma70-ECF"/>
    <property type="match status" value="1"/>
</dbReference>
<dbReference type="SUPFAM" id="SSF88659">
    <property type="entry name" value="Sigma3 and sigma4 domains of RNA polymerase sigma factors"/>
    <property type="match status" value="1"/>
</dbReference>
<proteinExistence type="inferred from homology"/>
<keyword evidence="4" id="KW-0804">Transcription</keyword>
<dbReference type="Gene3D" id="1.10.10.10">
    <property type="entry name" value="Winged helix-like DNA-binding domain superfamily/Winged helix DNA-binding domain"/>
    <property type="match status" value="1"/>
</dbReference>
<keyword evidence="3" id="KW-0731">Sigma factor</keyword>
<dbReference type="InterPro" id="IPR036388">
    <property type="entry name" value="WH-like_DNA-bd_sf"/>
</dbReference>
<evidence type="ECO:0000313" key="8">
    <source>
        <dbReference type="Proteomes" id="UP001597440"/>
    </source>
</evidence>
<evidence type="ECO:0000256" key="4">
    <source>
        <dbReference type="ARBA" id="ARBA00023163"/>
    </source>
</evidence>
<keyword evidence="2" id="KW-0805">Transcription regulation</keyword>
<dbReference type="PANTHER" id="PTHR43133">
    <property type="entry name" value="RNA POLYMERASE ECF-TYPE SIGMA FACTO"/>
    <property type="match status" value="1"/>
</dbReference>
<evidence type="ECO:0000256" key="3">
    <source>
        <dbReference type="ARBA" id="ARBA00023082"/>
    </source>
</evidence>
<comment type="caution">
    <text evidence="7">The sequence shown here is derived from an EMBL/GenBank/DDBJ whole genome shotgun (WGS) entry which is preliminary data.</text>
</comment>
<comment type="similarity">
    <text evidence="1">Belongs to the sigma-70 factor family. ECF subfamily.</text>
</comment>
<dbReference type="Proteomes" id="UP001597440">
    <property type="component" value="Unassembled WGS sequence"/>
</dbReference>
<reference evidence="8" key="1">
    <citation type="journal article" date="2019" name="Int. J. Syst. Evol. Microbiol.">
        <title>The Global Catalogue of Microorganisms (GCM) 10K type strain sequencing project: providing services to taxonomists for standard genome sequencing and annotation.</title>
        <authorList>
            <consortium name="The Broad Institute Genomics Platform"/>
            <consortium name="The Broad Institute Genome Sequencing Center for Infectious Disease"/>
            <person name="Wu L."/>
            <person name="Ma J."/>
        </authorList>
    </citation>
    <scope>NUCLEOTIDE SEQUENCE [LARGE SCALE GENOMIC DNA]</scope>
    <source>
        <strain evidence="8">KCTC 52298</strain>
    </source>
</reference>
<evidence type="ECO:0000313" key="7">
    <source>
        <dbReference type="EMBL" id="MFD2553110.1"/>
    </source>
</evidence>